<dbReference type="InterPro" id="IPR037143">
    <property type="entry name" value="4-PPantetheinyl_Trfase_dom_sf"/>
</dbReference>
<dbReference type="RefSeq" id="WP_106457191.1">
    <property type="nucleotide sequence ID" value="NZ_PXOH01000012.1"/>
</dbReference>
<organism evidence="8 9">
    <name type="scientific">Aphanothece hegewaldii CCALA 016</name>
    <dbReference type="NCBI Taxonomy" id="2107694"/>
    <lineage>
        <taxon>Bacteria</taxon>
        <taxon>Bacillati</taxon>
        <taxon>Cyanobacteriota</taxon>
        <taxon>Cyanophyceae</taxon>
        <taxon>Oscillatoriophycideae</taxon>
        <taxon>Chroococcales</taxon>
        <taxon>Aphanothecaceae</taxon>
        <taxon>Aphanothece</taxon>
    </lineage>
</organism>
<comment type="cofactor">
    <cofactor evidence="1">
        <name>Mg(2+)</name>
        <dbReference type="ChEBI" id="CHEBI:18420"/>
    </cofactor>
</comment>
<keyword evidence="3 8" id="KW-0808">Transferase</keyword>
<dbReference type="InterPro" id="IPR004568">
    <property type="entry name" value="Ppantetheine-prot_Trfase_dom"/>
</dbReference>
<dbReference type="OrthoDB" id="9808281at2"/>
<dbReference type="AlphaFoldDB" id="A0A2T1LX43"/>
<protein>
    <submittedName>
        <fullName evidence="8">4'-phosphopantetheinyl transferase</fullName>
    </submittedName>
</protein>
<dbReference type="GO" id="GO:0000287">
    <property type="term" value="F:magnesium ion binding"/>
    <property type="evidence" value="ECO:0007669"/>
    <property type="project" value="InterPro"/>
</dbReference>
<dbReference type="PANTHER" id="PTHR12215:SF10">
    <property type="entry name" value="L-AMINOADIPATE-SEMIALDEHYDE DEHYDROGENASE-PHOSPHOPANTETHEINYL TRANSFERASE"/>
    <property type="match status" value="1"/>
</dbReference>
<keyword evidence="9" id="KW-1185">Reference proteome</keyword>
<dbReference type="GO" id="GO:0019878">
    <property type="term" value="P:lysine biosynthetic process via aminoadipic acid"/>
    <property type="evidence" value="ECO:0007669"/>
    <property type="project" value="TreeGrafter"/>
</dbReference>
<dbReference type="Gene3D" id="3.90.470.20">
    <property type="entry name" value="4'-phosphopantetheinyl transferase domain"/>
    <property type="match status" value="2"/>
</dbReference>
<evidence type="ECO:0000313" key="9">
    <source>
        <dbReference type="Proteomes" id="UP000239001"/>
    </source>
</evidence>
<dbReference type="PANTHER" id="PTHR12215">
    <property type="entry name" value="PHOSPHOPANTETHEINE TRANSFERASE"/>
    <property type="match status" value="1"/>
</dbReference>
<evidence type="ECO:0000313" key="8">
    <source>
        <dbReference type="EMBL" id="PSF36760.1"/>
    </source>
</evidence>
<gene>
    <name evidence="8" type="ORF">C7H19_12380</name>
</gene>
<dbReference type="SUPFAM" id="SSF56214">
    <property type="entry name" value="4'-phosphopantetheinyl transferase"/>
    <property type="match status" value="2"/>
</dbReference>
<dbReference type="Pfam" id="PF01648">
    <property type="entry name" value="ACPS"/>
    <property type="match status" value="1"/>
</dbReference>
<keyword evidence="5" id="KW-0460">Magnesium</keyword>
<evidence type="ECO:0000256" key="4">
    <source>
        <dbReference type="ARBA" id="ARBA00022723"/>
    </source>
</evidence>
<sequence length="249" mass="28514">MSHNLTNVQIWVNNLDQPSETIQNLEKILSEDEKERAMRFRFAEHRRRFIVARGGLREILGHYLNLAPQDVRFEYNAKGKPFLCSSLNRELQFNVSHSHELALYGVAQSSKIGVDLEYVRTVKDLEHIAERFFCPSEAAIVKTLSSKEKEKAFFKIWTAKEAYLKATGEGIAGGLNQVEVSISKRSASQRASGQFQGLKSIAGDEQAVNQWRLWSFFPKPDYVATIAVEDVDRVLSWKIFDWNLFDKNA</sequence>
<accession>A0A2T1LX43</accession>
<reference evidence="8 9" key="1">
    <citation type="submission" date="2018-03" db="EMBL/GenBank/DDBJ databases">
        <title>The ancient ancestry and fast evolution of plastids.</title>
        <authorList>
            <person name="Moore K.R."/>
            <person name="Magnabosco C."/>
            <person name="Momper L."/>
            <person name="Gold D.A."/>
            <person name="Bosak T."/>
            <person name="Fournier G.P."/>
        </authorList>
    </citation>
    <scope>NUCLEOTIDE SEQUENCE [LARGE SCALE GENOMIC DNA]</scope>
    <source>
        <strain evidence="8 9">CCALA 016</strain>
    </source>
</reference>
<comment type="similarity">
    <text evidence="2">Belongs to the P-Pant transferase superfamily. Gsp/Sfp/HetI/AcpT family.</text>
</comment>
<evidence type="ECO:0000259" key="6">
    <source>
        <dbReference type="Pfam" id="PF01648"/>
    </source>
</evidence>
<keyword evidence="4" id="KW-0479">Metal-binding</keyword>
<evidence type="ECO:0000256" key="2">
    <source>
        <dbReference type="ARBA" id="ARBA00010990"/>
    </source>
</evidence>
<dbReference type="InterPro" id="IPR008278">
    <property type="entry name" value="4-PPantetheinyl_Trfase_dom"/>
</dbReference>
<feature type="domain" description="4'-phosphopantetheinyl transferase" evidence="6">
    <location>
        <begin position="112"/>
        <end position="226"/>
    </location>
</feature>
<reference evidence="8 9" key="2">
    <citation type="submission" date="2018-03" db="EMBL/GenBank/DDBJ databases">
        <authorList>
            <person name="Keele B.F."/>
        </authorList>
    </citation>
    <scope>NUCLEOTIDE SEQUENCE [LARGE SCALE GENOMIC DNA]</scope>
    <source>
        <strain evidence="8 9">CCALA 016</strain>
    </source>
</reference>
<dbReference type="Pfam" id="PF22624">
    <property type="entry name" value="AASDHPPT_N"/>
    <property type="match status" value="1"/>
</dbReference>
<dbReference type="EMBL" id="PXOH01000012">
    <property type="protein sequence ID" value="PSF36760.1"/>
    <property type="molecule type" value="Genomic_DNA"/>
</dbReference>
<dbReference type="Proteomes" id="UP000239001">
    <property type="component" value="Unassembled WGS sequence"/>
</dbReference>
<evidence type="ECO:0000256" key="1">
    <source>
        <dbReference type="ARBA" id="ARBA00001946"/>
    </source>
</evidence>
<dbReference type="GO" id="GO:0008897">
    <property type="term" value="F:holo-[acyl-carrier-protein] synthase activity"/>
    <property type="evidence" value="ECO:0007669"/>
    <property type="project" value="InterPro"/>
</dbReference>
<dbReference type="InterPro" id="IPR050559">
    <property type="entry name" value="P-Pant_transferase_sf"/>
</dbReference>
<evidence type="ECO:0000256" key="3">
    <source>
        <dbReference type="ARBA" id="ARBA00022679"/>
    </source>
</evidence>
<evidence type="ECO:0000256" key="5">
    <source>
        <dbReference type="ARBA" id="ARBA00022842"/>
    </source>
</evidence>
<feature type="domain" description="4'-phosphopantetheinyl transferase N-terminal" evidence="7">
    <location>
        <begin position="22"/>
        <end position="102"/>
    </location>
</feature>
<dbReference type="InterPro" id="IPR055066">
    <property type="entry name" value="AASDHPPT_N"/>
</dbReference>
<dbReference type="GO" id="GO:0005829">
    <property type="term" value="C:cytosol"/>
    <property type="evidence" value="ECO:0007669"/>
    <property type="project" value="TreeGrafter"/>
</dbReference>
<dbReference type="GO" id="GO:0006633">
    <property type="term" value="P:fatty acid biosynthetic process"/>
    <property type="evidence" value="ECO:0007669"/>
    <property type="project" value="InterPro"/>
</dbReference>
<evidence type="ECO:0000259" key="7">
    <source>
        <dbReference type="Pfam" id="PF22624"/>
    </source>
</evidence>
<comment type="caution">
    <text evidence="8">The sequence shown here is derived from an EMBL/GenBank/DDBJ whole genome shotgun (WGS) entry which is preliminary data.</text>
</comment>
<dbReference type="NCBIfam" id="TIGR00556">
    <property type="entry name" value="pantethn_trn"/>
    <property type="match status" value="1"/>
</dbReference>
<name>A0A2T1LX43_9CHRO</name>
<proteinExistence type="inferred from homology"/>